<organism evidence="3 4">
    <name type="scientific">Anthostomella pinea</name>
    <dbReference type="NCBI Taxonomy" id="933095"/>
    <lineage>
        <taxon>Eukaryota</taxon>
        <taxon>Fungi</taxon>
        <taxon>Dikarya</taxon>
        <taxon>Ascomycota</taxon>
        <taxon>Pezizomycotina</taxon>
        <taxon>Sordariomycetes</taxon>
        <taxon>Xylariomycetidae</taxon>
        <taxon>Xylariales</taxon>
        <taxon>Xylariaceae</taxon>
        <taxon>Anthostomella</taxon>
    </lineage>
</organism>
<dbReference type="Pfam" id="PF01177">
    <property type="entry name" value="Asp_Glu_race"/>
    <property type="match status" value="1"/>
</dbReference>
<evidence type="ECO:0000313" key="4">
    <source>
        <dbReference type="Proteomes" id="UP001295740"/>
    </source>
</evidence>
<evidence type="ECO:0000313" key="3">
    <source>
        <dbReference type="EMBL" id="CAJ2502182.1"/>
    </source>
</evidence>
<dbReference type="GO" id="GO:0047661">
    <property type="term" value="F:amino-acid racemase activity"/>
    <property type="evidence" value="ECO:0007669"/>
    <property type="project" value="InterPro"/>
</dbReference>
<dbReference type="PANTHER" id="PTHR21198:SF7">
    <property type="entry name" value="ASPARTATE-GLUTAMATE RACEMASE FAMILY"/>
    <property type="match status" value="1"/>
</dbReference>
<dbReference type="EMBL" id="CAUWAG010000004">
    <property type="protein sequence ID" value="CAJ2502182.1"/>
    <property type="molecule type" value="Genomic_DNA"/>
</dbReference>
<keyword evidence="4" id="KW-1185">Reference proteome</keyword>
<sequence length="226" mass="24885">MSWESTVTHYQEINRHVRMVKGGLHSAPCILFSFDFARIEALQHAGRWDESGQLLDEAATSLQRVGAQAILLCTNTMHFVSQGIKTASHLPLLHIADPTAERIIKAGFQTVGPLGTRFTMEKDFYKTRLSDKFGLDVVVPDEKGRAVVHGIIYRELCNGITRDESREGYYRVIADMKKAGAECLILGCTEIGLLVTEADGPCGLPVFDTTKLHAIAAAEWAMGDAH</sequence>
<dbReference type="InterPro" id="IPR015942">
    <property type="entry name" value="Asp/Glu/hydantoin_racemase"/>
</dbReference>
<evidence type="ECO:0000256" key="1">
    <source>
        <dbReference type="ARBA" id="ARBA00007847"/>
    </source>
</evidence>
<keyword evidence="2" id="KW-0413">Isomerase</keyword>
<comment type="similarity">
    <text evidence="1">Belongs to the aspartate/glutamate racemases family.</text>
</comment>
<reference evidence="3" key="1">
    <citation type="submission" date="2023-10" db="EMBL/GenBank/DDBJ databases">
        <authorList>
            <person name="Hackl T."/>
        </authorList>
    </citation>
    <scope>NUCLEOTIDE SEQUENCE</scope>
</reference>
<dbReference type="PROSITE" id="PS00924">
    <property type="entry name" value="ASP_GLU_RACEMASE_2"/>
    <property type="match status" value="1"/>
</dbReference>
<dbReference type="PANTHER" id="PTHR21198">
    <property type="entry name" value="GLUTAMATE RACEMASE"/>
    <property type="match status" value="1"/>
</dbReference>
<dbReference type="InterPro" id="IPR004380">
    <property type="entry name" value="Asp_race"/>
</dbReference>
<dbReference type="Proteomes" id="UP001295740">
    <property type="component" value="Unassembled WGS sequence"/>
</dbReference>
<dbReference type="NCBIfam" id="TIGR00035">
    <property type="entry name" value="asp_race"/>
    <property type="match status" value="1"/>
</dbReference>
<protein>
    <submittedName>
        <fullName evidence="3">Uu.00g095760.m01.CDS01</fullName>
    </submittedName>
</protein>
<dbReference type="SUPFAM" id="SSF53681">
    <property type="entry name" value="Aspartate/glutamate racemase"/>
    <property type="match status" value="2"/>
</dbReference>
<gene>
    <name evidence="3" type="ORF">KHLLAP_LOCUS2650</name>
</gene>
<accession>A0AAI8VCT1</accession>
<dbReference type="Gene3D" id="3.40.50.1860">
    <property type="match status" value="2"/>
</dbReference>
<dbReference type="InterPro" id="IPR033134">
    <property type="entry name" value="Asp/Glu_racemase_AS_2"/>
</dbReference>
<comment type="caution">
    <text evidence="3">The sequence shown here is derived from an EMBL/GenBank/DDBJ whole genome shotgun (WGS) entry which is preliminary data.</text>
</comment>
<name>A0AAI8VCT1_9PEZI</name>
<dbReference type="InterPro" id="IPR001920">
    <property type="entry name" value="Asp/Glu_race"/>
</dbReference>
<proteinExistence type="inferred from homology"/>
<dbReference type="AlphaFoldDB" id="A0AAI8VCT1"/>
<evidence type="ECO:0000256" key="2">
    <source>
        <dbReference type="ARBA" id="ARBA00023235"/>
    </source>
</evidence>